<organism evidence="3 4">
    <name type="scientific">Corynebacterium cystitidis DSM 20524</name>
    <dbReference type="NCBI Taxonomy" id="1121357"/>
    <lineage>
        <taxon>Bacteria</taxon>
        <taxon>Bacillati</taxon>
        <taxon>Actinomycetota</taxon>
        <taxon>Actinomycetes</taxon>
        <taxon>Mycobacteriales</taxon>
        <taxon>Corynebacteriaceae</taxon>
        <taxon>Corynebacterium</taxon>
    </lineage>
</organism>
<dbReference type="STRING" id="1121357.SAMN05661109_02642"/>
<accession>A0A1H9WB76</accession>
<evidence type="ECO:0000256" key="1">
    <source>
        <dbReference type="SAM" id="Phobius"/>
    </source>
</evidence>
<reference evidence="4" key="1">
    <citation type="submission" date="2016-10" db="EMBL/GenBank/DDBJ databases">
        <authorList>
            <person name="Varghese N."/>
            <person name="Submissions S."/>
        </authorList>
    </citation>
    <scope>NUCLEOTIDE SEQUENCE [LARGE SCALE GENOMIC DNA]</scope>
    <source>
        <strain evidence="4">DSM 20524</strain>
    </source>
</reference>
<proteinExistence type="predicted"/>
<dbReference type="GO" id="GO:0006508">
    <property type="term" value="P:proteolysis"/>
    <property type="evidence" value="ECO:0007669"/>
    <property type="project" value="UniProtKB-KW"/>
</dbReference>
<dbReference type="AlphaFoldDB" id="A0A1H9WB76"/>
<keyword evidence="1" id="KW-0472">Membrane</keyword>
<evidence type="ECO:0000259" key="2">
    <source>
        <dbReference type="Pfam" id="PF02517"/>
    </source>
</evidence>
<feature type="transmembrane region" description="Helical" evidence="1">
    <location>
        <begin position="156"/>
        <end position="176"/>
    </location>
</feature>
<dbReference type="InterPro" id="IPR003675">
    <property type="entry name" value="Rce1/LyrA-like_dom"/>
</dbReference>
<feature type="transmembrane region" description="Helical" evidence="1">
    <location>
        <begin position="279"/>
        <end position="300"/>
    </location>
</feature>
<sequence length="308" mass="33794">MSIFSGKIDILSGCVDSVYISWPKQSLSNLPRIFTRRKIKPTMVLRLPALLRRTRRLLWPRQTDRRLPHTAMTWGDLCTLTGIMFGPAIASSSYSLLSSQDSIAPTVPEFTAQDNWRALGLQSLQLAGATAYISLRKIDLLPWNLRPTLRGTAIGLGLFAACGVLFDAAYTAYGLFTKCEETHIEGAAKDDDASETAASISVSPSLIAYAILNGFYEEFFFLVLCLSLPTKSTRLLYLYSVVARTAFHTYQGLFNAALIGAGLGTVFYLAAVRCPGQRIYPFVLAHVLGDIFGVGIYTLLFPQDSGNP</sequence>
<name>A0A1H9WB76_9CORY</name>
<evidence type="ECO:0000313" key="3">
    <source>
        <dbReference type="EMBL" id="SES31085.1"/>
    </source>
</evidence>
<dbReference type="Pfam" id="PF02517">
    <property type="entry name" value="Rce1-like"/>
    <property type="match status" value="1"/>
</dbReference>
<dbReference type="EMBL" id="FOGQ01000019">
    <property type="protein sequence ID" value="SES31085.1"/>
    <property type="molecule type" value="Genomic_DNA"/>
</dbReference>
<dbReference type="Proteomes" id="UP000198929">
    <property type="component" value="Unassembled WGS sequence"/>
</dbReference>
<feature type="domain" description="CAAX prenyl protease 2/Lysostaphin resistance protein A-like" evidence="2">
    <location>
        <begin position="204"/>
        <end position="291"/>
    </location>
</feature>
<protein>
    <submittedName>
        <fullName evidence="3">CAAX protease self-immunity</fullName>
    </submittedName>
</protein>
<gene>
    <name evidence="3" type="ORF">SAMN05661109_02642</name>
</gene>
<keyword evidence="4" id="KW-1185">Reference proteome</keyword>
<feature type="transmembrane region" description="Helical" evidence="1">
    <location>
        <begin position="252"/>
        <end position="272"/>
    </location>
</feature>
<dbReference type="GO" id="GO:0004175">
    <property type="term" value="F:endopeptidase activity"/>
    <property type="evidence" value="ECO:0007669"/>
    <property type="project" value="UniProtKB-ARBA"/>
</dbReference>
<keyword evidence="3" id="KW-0645">Protease</keyword>
<feature type="transmembrane region" description="Helical" evidence="1">
    <location>
        <begin position="219"/>
        <end position="240"/>
    </location>
</feature>
<evidence type="ECO:0000313" key="4">
    <source>
        <dbReference type="Proteomes" id="UP000198929"/>
    </source>
</evidence>
<keyword evidence="1" id="KW-1133">Transmembrane helix</keyword>
<dbReference type="GO" id="GO:0080120">
    <property type="term" value="P:CAAX-box protein maturation"/>
    <property type="evidence" value="ECO:0007669"/>
    <property type="project" value="UniProtKB-ARBA"/>
</dbReference>
<keyword evidence="1" id="KW-0812">Transmembrane</keyword>
<keyword evidence="3" id="KW-0378">Hydrolase</keyword>